<dbReference type="PANTHER" id="PTHR35936:SF19">
    <property type="entry name" value="AMINO-ACID-BINDING PROTEIN YXEM-RELATED"/>
    <property type="match status" value="1"/>
</dbReference>
<feature type="transmembrane region" description="Helical" evidence="5">
    <location>
        <begin position="33"/>
        <end position="52"/>
    </location>
</feature>
<dbReference type="Proteomes" id="UP000482487">
    <property type="component" value="Unassembled WGS sequence"/>
</dbReference>
<feature type="domain" description="Histidine kinase" evidence="6">
    <location>
        <begin position="346"/>
        <end position="561"/>
    </location>
</feature>
<protein>
    <recommendedName>
        <fullName evidence="2">histidine kinase</fullName>
        <ecNumber evidence="2">2.7.13.3</ecNumber>
    </recommendedName>
</protein>
<evidence type="ECO:0000313" key="8">
    <source>
        <dbReference type="Proteomes" id="UP000482487"/>
    </source>
</evidence>
<comment type="catalytic activity">
    <reaction evidence="1">
        <text>ATP + protein L-histidine = ADP + protein N-phospho-L-histidine.</text>
        <dbReference type="EC" id="2.7.13.3"/>
    </reaction>
</comment>
<dbReference type="OrthoDB" id="9813903at2"/>
<dbReference type="InterPro" id="IPR001638">
    <property type="entry name" value="Solute-binding_3/MltF_N"/>
</dbReference>
<organism evidence="7 8">
    <name type="scientific">Solidesulfovibrio aerotolerans</name>
    <dbReference type="NCBI Taxonomy" id="295255"/>
    <lineage>
        <taxon>Bacteria</taxon>
        <taxon>Pseudomonadati</taxon>
        <taxon>Thermodesulfobacteriota</taxon>
        <taxon>Desulfovibrionia</taxon>
        <taxon>Desulfovibrionales</taxon>
        <taxon>Desulfovibrionaceae</taxon>
        <taxon>Solidesulfovibrio</taxon>
    </lineage>
</organism>
<dbReference type="SUPFAM" id="SSF53850">
    <property type="entry name" value="Periplasmic binding protein-like II"/>
    <property type="match status" value="1"/>
</dbReference>
<dbReference type="InterPro" id="IPR003594">
    <property type="entry name" value="HATPase_dom"/>
</dbReference>
<dbReference type="EC" id="2.7.13.3" evidence="2"/>
<evidence type="ECO:0000259" key="6">
    <source>
        <dbReference type="PROSITE" id="PS50109"/>
    </source>
</evidence>
<gene>
    <name evidence="7" type="ORF">GTA51_10775</name>
</gene>
<accession>A0A7C9MJ13</accession>
<keyword evidence="3" id="KW-0732">Signal</keyword>
<dbReference type="InterPro" id="IPR036890">
    <property type="entry name" value="HATPase_C_sf"/>
</dbReference>
<keyword evidence="5" id="KW-0472">Membrane</keyword>
<keyword evidence="5" id="KW-1133">Transmembrane helix</keyword>
<dbReference type="PANTHER" id="PTHR35936">
    <property type="entry name" value="MEMBRANE-BOUND LYTIC MUREIN TRANSGLYCOSYLASE F"/>
    <property type="match status" value="1"/>
</dbReference>
<dbReference type="SMART" id="SM00062">
    <property type="entry name" value="PBPb"/>
    <property type="match status" value="1"/>
</dbReference>
<reference evidence="7 8" key="1">
    <citation type="submission" date="2020-01" db="EMBL/GenBank/DDBJ databases">
        <title>Genome sequence of Desulfovibrio aerotolerans DSM 16695(T).</title>
        <authorList>
            <person name="Karnachuk O."/>
            <person name="Avakyan M."/>
            <person name="Mardanov A."/>
            <person name="Kadnikov V."/>
            <person name="Ravin N."/>
        </authorList>
    </citation>
    <scope>NUCLEOTIDE SEQUENCE [LARGE SCALE GENOMIC DNA]</scope>
    <source>
        <strain evidence="7 8">DSM 16695</strain>
    </source>
</reference>
<evidence type="ECO:0000256" key="1">
    <source>
        <dbReference type="ARBA" id="ARBA00000085"/>
    </source>
</evidence>
<dbReference type="Gene3D" id="3.40.190.10">
    <property type="entry name" value="Periplasmic binding protein-like II"/>
    <property type="match status" value="2"/>
</dbReference>
<dbReference type="GO" id="GO:0000155">
    <property type="term" value="F:phosphorelay sensor kinase activity"/>
    <property type="evidence" value="ECO:0007669"/>
    <property type="project" value="InterPro"/>
</dbReference>
<feature type="coiled-coil region" evidence="4">
    <location>
        <begin position="319"/>
        <end position="346"/>
    </location>
</feature>
<dbReference type="CDD" id="cd00075">
    <property type="entry name" value="HATPase"/>
    <property type="match status" value="1"/>
</dbReference>
<sequence length="569" mass="61387">MVRFHLGRLAASPSRPCLEAARPQQRGACASRLFGLVWLVVVALVPTAGLAVDLSPPEARYVAQHGEVSLCVDPNWAPFETINAQGEHEGIAADLLRLVAERTGLRFKLTPTATWDESLAASRDGRCKVLSFLNKTPQREKWLLFSRPLFSDVNVFITREEHPFISDPAKLTGESIAFPSGTAMEELIRRDYPNLTVHTTATEDEAISMVSAKKADMTMRSLIVAAYTIKKQGLFNVKIAGQLPYYSNNLCIGIAQGDETLQGILNKGIAAITTAERAAIENRHVSINVQTVTDYGQLAKVLGVVCVLAGLGGLWAVKVKRLNAALRKEIEHREELERMRDDVEQIIRHDLVSPLSGIISIPELLEGQGNLTSYQQELLQHVAASGRRMLATIRLSGDLTRMEKGTYRPAATECDVLGLFRGIRANLADLFEPKELGFTVCVDGRAVVPGEWLTVRGDANLLGNLFENLIKNAAEASPPGGEVRLAIDTAAGTFSLWNPGEVPAAIAATVFEKYVTSGKTFGTGLGAYSARLIARAHGGDVTLDTSEPGATTVRVHLPISGAAPGKAGS</sequence>
<dbReference type="InterPro" id="IPR005467">
    <property type="entry name" value="His_kinase_dom"/>
</dbReference>
<evidence type="ECO:0000256" key="4">
    <source>
        <dbReference type="SAM" id="Coils"/>
    </source>
</evidence>
<evidence type="ECO:0000256" key="2">
    <source>
        <dbReference type="ARBA" id="ARBA00012438"/>
    </source>
</evidence>
<keyword evidence="4" id="KW-0175">Coiled coil</keyword>
<dbReference type="SMART" id="SM00387">
    <property type="entry name" value="HATPase_c"/>
    <property type="match status" value="1"/>
</dbReference>
<evidence type="ECO:0000256" key="5">
    <source>
        <dbReference type="SAM" id="Phobius"/>
    </source>
</evidence>
<keyword evidence="8" id="KW-1185">Reference proteome</keyword>
<evidence type="ECO:0000313" key="7">
    <source>
        <dbReference type="EMBL" id="MYL83608.1"/>
    </source>
</evidence>
<dbReference type="Gene3D" id="1.10.287.130">
    <property type="match status" value="1"/>
</dbReference>
<proteinExistence type="predicted"/>
<dbReference type="Pfam" id="PF02518">
    <property type="entry name" value="HATPase_c"/>
    <property type="match status" value="1"/>
</dbReference>
<dbReference type="AlphaFoldDB" id="A0A7C9MJ13"/>
<dbReference type="Pfam" id="PF00497">
    <property type="entry name" value="SBP_bac_3"/>
    <property type="match status" value="1"/>
</dbReference>
<evidence type="ECO:0000256" key="3">
    <source>
        <dbReference type="ARBA" id="ARBA00022729"/>
    </source>
</evidence>
<name>A0A7C9MJ13_9BACT</name>
<dbReference type="PROSITE" id="PS50109">
    <property type="entry name" value="HIS_KIN"/>
    <property type="match status" value="1"/>
</dbReference>
<dbReference type="InterPro" id="IPR003661">
    <property type="entry name" value="HisK_dim/P_dom"/>
</dbReference>
<dbReference type="InterPro" id="IPR036097">
    <property type="entry name" value="HisK_dim/P_sf"/>
</dbReference>
<dbReference type="RefSeq" id="WP_160960995.1">
    <property type="nucleotide sequence ID" value="NZ_WVUD01000017.1"/>
</dbReference>
<dbReference type="CDD" id="cd00082">
    <property type="entry name" value="HisKA"/>
    <property type="match status" value="1"/>
</dbReference>
<dbReference type="EMBL" id="WVUD01000017">
    <property type="protein sequence ID" value="MYL83608.1"/>
    <property type="molecule type" value="Genomic_DNA"/>
</dbReference>
<comment type="caution">
    <text evidence="7">The sequence shown here is derived from an EMBL/GenBank/DDBJ whole genome shotgun (WGS) entry which is preliminary data.</text>
</comment>
<dbReference type="SUPFAM" id="SSF55874">
    <property type="entry name" value="ATPase domain of HSP90 chaperone/DNA topoisomerase II/histidine kinase"/>
    <property type="match status" value="1"/>
</dbReference>
<dbReference type="CDD" id="cd13708">
    <property type="entry name" value="PBP2_BvgS_like_1"/>
    <property type="match status" value="1"/>
</dbReference>
<dbReference type="Gene3D" id="3.30.565.10">
    <property type="entry name" value="Histidine kinase-like ATPase, C-terminal domain"/>
    <property type="match status" value="1"/>
</dbReference>
<dbReference type="SUPFAM" id="SSF47384">
    <property type="entry name" value="Homodimeric domain of signal transducing histidine kinase"/>
    <property type="match status" value="1"/>
</dbReference>
<keyword evidence="5" id="KW-0812">Transmembrane</keyword>